<evidence type="ECO:0000313" key="6">
    <source>
        <dbReference type="EMBL" id="PQV64100.1"/>
    </source>
</evidence>
<keyword evidence="2 6" id="KW-0808">Transferase</keyword>
<dbReference type="SMART" id="SM01266">
    <property type="entry name" value="Mac"/>
    <property type="match status" value="1"/>
</dbReference>
<dbReference type="GO" id="GO:0005829">
    <property type="term" value="C:cytosol"/>
    <property type="evidence" value="ECO:0007669"/>
    <property type="project" value="TreeGrafter"/>
</dbReference>
<dbReference type="InParanoid" id="A0A2S8STH8"/>
<dbReference type="CDD" id="cd03357">
    <property type="entry name" value="LbH_MAT_GAT"/>
    <property type="match status" value="1"/>
</dbReference>
<dbReference type="Proteomes" id="UP000237684">
    <property type="component" value="Unassembled WGS sequence"/>
</dbReference>
<dbReference type="PANTHER" id="PTHR23416:SF23">
    <property type="entry name" value="ACETYLTRANSFERASE C18B11.09C-RELATED"/>
    <property type="match status" value="1"/>
</dbReference>
<feature type="domain" description="Maltose/galactoside acetyltransferase" evidence="5">
    <location>
        <begin position="4"/>
        <end position="58"/>
    </location>
</feature>
<evidence type="ECO:0000259" key="5">
    <source>
        <dbReference type="SMART" id="SM01266"/>
    </source>
</evidence>
<dbReference type="OrthoDB" id="9812571at2"/>
<dbReference type="SUPFAM" id="SSF51161">
    <property type="entry name" value="Trimeric LpxA-like enzymes"/>
    <property type="match status" value="1"/>
</dbReference>
<gene>
    <name evidence="6" type="ORF">B1R32_107125</name>
</gene>
<evidence type="ECO:0000256" key="2">
    <source>
        <dbReference type="ARBA" id="ARBA00022679"/>
    </source>
</evidence>
<dbReference type="InterPro" id="IPR051159">
    <property type="entry name" value="Hexapeptide_acetyltransf"/>
</dbReference>
<dbReference type="Pfam" id="PF00132">
    <property type="entry name" value="Hexapep"/>
    <property type="match status" value="1"/>
</dbReference>
<accession>A0A2S8STH8</accession>
<dbReference type="InterPro" id="IPR024688">
    <property type="entry name" value="Mac_dom"/>
</dbReference>
<evidence type="ECO:0000256" key="1">
    <source>
        <dbReference type="ARBA" id="ARBA00007274"/>
    </source>
</evidence>
<dbReference type="FunFam" id="2.160.10.10:FF:000008">
    <property type="entry name" value="Maltose O-acetyltransferase"/>
    <property type="match status" value="1"/>
</dbReference>
<dbReference type="InterPro" id="IPR011004">
    <property type="entry name" value="Trimer_LpxA-like_sf"/>
</dbReference>
<dbReference type="GO" id="GO:0016413">
    <property type="term" value="F:O-acetyltransferase activity"/>
    <property type="evidence" value="ECO:0007669"/>
    <property type="project" value="UniProtKB-ARBA"/>
</dbReference>
<dbReference type="FunCoup" id="A0A2S8STH8">
    <property type="interactions" value="99"/>
</dbReference>
<dbReference type="EMBL" id="NIGF01000007">
    <property type="protein sequence ID" value="PQV64100.1"/>
    <property type="molecule type" value="Genomic_DNA"/>
</dbReference>
<evidence type="ECO:0000256" key="3">
    <source>
        <dbReference type="ARBA" id="ARBA00022737"/>
    </source>
</evidence>
<proteinExistence type="inferred from homology"/>
<keyword evidence="3" id="KW-0677">Repeat</keyword>
<comment type="caution">
    <text evidence="6">The sequence shown here is derived from an EMBL/GenBank/DDBJ whole genome shotgun (WGS) entry which is preliminary data.</text>
</comment>
<evidence type="ECO:0000256" key="4">
    <source>
        <dbReference type="ARBA" id="ARBA00023315"/>
    </source>
</evidence>
<dbReference type="InterPro" id="IPR001451">
    <property type="entry name" value="Hexapep"/>
</dbReference>
<organism evidence="6 7">
    <name type="scientific">Abditibacterium utsteinense</name>
    <dbReference type="NCBI Taxonomy" id="1960156"/>
    <lineage>
        <taxon>Bacteria</taxon>
        <taxon>Pseudomonadati</taxon>
        <taxon>Abditibacteriota</taxon>
        <taxon>Abditibacteriia</taxon>
        <taxon>Abditibacteriales</taxon>
        <taxon>Abditibacteriaceae</taxon>
        <taxon>Abditibacterium</taxon>
    </lineage>
</organism>
<sequence>MTEKELMLSGQLYDAGDPELVKLRLRARQVTRAYNSTNEDQRDIRRTLLNRLLGQMPPKLEIEPPFRCDYGWNIHLGQNFYANFGVVMLDVCEIRIGENVLLAPGVQIYTAHHPISPEERLTGRELGSPVTIGNNVWIGGNAIILPGVSIGDNSIIGAGSVVTKDVPANVIAAGNPCRVLREL</sequence>
<dbReference type="PROSITE" id="PS00101">
    <property type="entry name" value="HEXAPEP_TRANSFERASES"/>
    <property type="match status" value="1"/>
</dbReference>
<dbReference type="InterPro" id="IPR018357">
    <property type="entry name" value="Hexapep_transf_CS"/>
</dbReference>
<dbReference type="RefSeq" id="WP_105483565.1">
    <property type="nucleotide sequence ID" value="NZ_NIGF01000007.1"/>
</dbReference>
<dbReference type="Pfam" id="PF12464">
    <property type="entry name" value="Mac"/>
    <property type="match status" value="1"/>
</dbReference>
<dbReference type="Gene3D" id="2.160.10.10">
    <property type="entry name" value="Hexapeptide repeat proteins"/>
    <property type="match status" value="1"/>
</dbReference>
<keyword evidence="4" id="KW-0012">Acyltransferase</keyword>
<evidence type="ECO:0000313" key="7">
    <source>
        <dbReference type="Proteomes" id="UP000237684"/>
    </source>
</evidence>
<dbReference type="PANTHER" id="PTHR23416">
    <property type="entry name" value="SIALIC ACID SYNTHASE-RELATED"/>
    <property type="match status" value="1"/>
</dbReference>
<protein>
    <submittedName>
        <fullName evidence="6">Maltose O-acetyltransferase</fullName>
    </submittedName>
</protein>
<keyword evidence="7" id="KW-1185">Reference proteome</keyword>
<comment type="similarity">
    <text evidence="1">Belongs to the transferase hexapeptide repeat family.</text>
</comment>
<name>A0A2S8STH8_9BACT</name>
<dbReference type="AlphaFoldDB" id="A0A2S8STH8"/>
<reference evidence="6 7" key="1">
    <citation type="journal article" date="2018" name="Syst. Appl. Microbiol.">
        <title>Abditibacterium utsteinense sp. nov., the first cultivated member of candidate phylum FBP, isolated from ice-free Antarctic soil samples.</title>
        <authorList>
            <person name="Tahon G."/>
            <person name="Tytgat B."/>
            <person name="Lebbe L."/>
            <person name="Carlier A."/>
            <person name="Willems A."/>
        </authorList>
    </citation>
    <scope>NUCLEOTIDE SEQUENCE [LARGE SCALE GENOMIC DNA]</scope>
    <source>
        <strain evidence="6 7">LMG 29911</strain>
    </source>
</reference>